<sequence>MKSCIHQESVPQHHGEAPKVQLKIKVANPVAELDSDEMAHIIWHKFCQNLTLLFINIDLKYYNCSMKNRDATDDKVTIEAAEAIKKYNVGVKCATITPDEARVNEFSVIGLEAQKQKTYEKRKPHEEECRNRGLGRSRVLQQSSSRSVVERAL</sequence>
<feature type="compositionally biased region" description="Low complexity" evidence="10">
    <location>
        <begin position="136"/>
        <end position="147"/>
    </location>
</feature>
<dbReference type="Gene3D" id="3.40.718.10">
    <property type="entry name" value="Isopropylmalate Dehydrogenase"/>
    <property type="match status" value="1"/>
</dbReference>
<dbReference type="EMBL" id="CAGI01000150">
    <property type="protein sequence ID" value="CCF49916.1"/>
    <property type="molecule type" value="Genomic_DNA"/>
</dbReference>
<dbReference type="GO" id="GO:0006102">
    <property type="term" value="P:isocitrate metabolic process"/>
    <property type="evidence" value="ECO:0007669"/>
    <property type="project" value="InterPro"/>
</dbReference>
<evidence type="ECO:0000256" key="6">
    <source>
        <dbReference type="ARBA" id="ARBA00022842"/>
    </source>
</evidence>
<dbReference type="Pfam" id="PF00180">
    <property type="entry name" value="Iso_dh"/>
    <property type="match status" value="1"/>
</dbReference>
<keyword evidence="8" id="KW-0464">Manganese</keyword>
<dbReference type="PANTHER" id="PTHR11822:SF21">
    <property type="entry name" value="ISOCITRATE DEHYDROGENASE [NADP], MITOCHONDRIAL"/>
    <property type="match status" value="1"/>
</dbReference>
<name>I2FSM3_USTHO</name>
<evidence type="ECO:0000259" key="11">
    <source>
        <dbReference type="Pfam" id="PF00180"/>
    </source>
</evidence>
<evidence type="ECO:0000256" key="2">
    <source>
        <dbReference type="ARBA" id="ARBA00001946"/>
    </source>
</evidence>
<dbReference type="GO" id="GO:0004450">
    <property type="term" value="F:isocitrate dehydrogenase (NADP+) activity"/>
    <property type="evidence" value="ECO:0007669"/>
    <property type="project" value="UniProtKB-EC"/>
</dbReference>
<dbReference type="InterPro" id="IPR024084">
    <property type="entry name" value="IsoPropMal-DH-like_dom"/>
</dbReference>
<evidence type="ECO:0000256" key="10">
    <source>
        <dbReference type="SAM" id="MobiDB-lite"/>
    </source>
</evidence>
<dbReference type="GO" id="GO:0005739">
    <property type="term" value="C:mitochondrion"/>
    <property type="evidence" value="ECO:0007669"/>
    <property type="project" value="TreeGrafter"/>
</dbReference>
<protein>
    <submittedName>
        <fullName evidence="12">Related to IDP2-isocitrate dehydrogenase</fullName>
    </submittedName>
</protein>
<evidence type="ECO:0000256" key="5">
    <source>
        <dbReference type="ARBA" id="ARBA00022723"/>
    </source>
</evidence>
<comment type="cofactor">
    <cofactor evidence="1">
        <name>Mn(2+)</name>
        <dbReference type="ChEBI" id="CHEBI:29035"/>
    </cofactor>
</comment>
<gene>
    <name evidence="12" type="ORF">UHOR_13985</name>
</gene>
<evidence type="ECO:0000256" key="1">
    <source>
        <dbReference type="ARBA" id="ARBA00001936"/>
    </source>
</evidence>
<dbReference type="GO" id="GO:0006739">
    <property type="term" value="P:NADP+ metabolic process"/>
    <property type="evidence" value="ECO:0007669"/>
    <property type="project" value="TreeGrafter"/>
</dbReference>
<dbReference type="AlphaFoldDB" id="I2FSM3"/>
<evidence type="ECO:0000256" key="9">
    <source>
        <dbReference type="ARBA" id="ARBA00023554"/>
    </source>
</evidence>
<evidence type="ECO:0000313" key="12">
    <source>
        <dbReference type="EMBL" id="CCF49916.1"/>
    </source>
</evidence>
<reference evidence="12 13" key="1">
    <citation type="journal article" date="2012" name="Plant Cell">
        <title>Genome comparison of barley and maize smut fungi reveals targeted loss of RNA silencing components and species-specific presence of transposable elements.</title>
        <authorList>
            <person name="Laurie J.D."/>
            <person name="Ali S."/>
            <person name="Linning R."/>
            <person name="Mannhaupt G."/>
            <person name="Wong P."/>
            <person name="Gueldener U."/>
            <person name="Muensterkoetter M."/>
            <person name="Moore R."/>
            <person name="Kahmann R."/>
            <person name="Bakkeren G."/>
            <person name="Schirawski J."/>
        </authorList>
    </citation>
    <scope>NUCLEOTIDE SEQUENCE [LARGE SCALE GENOMIC DNA]</scope>
    <source>
        <strain evidence="13">Uh4875-4</strain>
    </source>
</reference>
<dbReference type="PANTHER" id="PTHR11822">
    <property type="entry name" value="NADP-SPECIFIC ISOCITRATE DEHYDROGENASE"/>
    <property type="match status" value="1"/>
</dbReference>
<evidence type="ECO:0000256" key="7">
    <source>
        <dbReference type="ARBA" id="ARBA00023002"/>
    </source>
</evidence>
<dbReference type="SUPFAM" id="SSF53659">
    <property type="entry name" value="Isocitrate/Isopropylmalate dehydrogenase-like"/>
    <property type="match status" value="1"/>
</dbReference>
<keyword evidence="5" id="KW-0479">Metal-binding</keyword>
<comment type="cofactor">
    <cofactor evidence="2">
        <name>Mg(2+)</name>
        <dbReference type="ChEBI" id="CHEBI:18420"/>
    </cofactor>
</comment>
<evidence type="ECO:0000256" key="4">
    <source>
        <dbReference type="ARBA" id="ARBA00022532"/>
    </source>
</evidence>
<evidence type="ECO:0000256" key="3">
    <source>
        <dbReference type="ARBA" id="ARBA00007769"/>
    </source>
</evidence>
<keyword evidence="7" id="KW-0560">Oxidoreductase</keyword>
<evidence type="ECO:0000256" key="8">
    <source>
        <dbReference type="ARBA" id="ARBA00023211"/>
    </source>
</evidence>
<accession>I2FSM3</accession>
<dbReference type="HOGENOM" id="CLU_1714675_0_0_1"/>
<dbReference type="GO" id="GO:0046872">
    <property type="term" value="F:metal ion binding"/>
    <property type="evidence" value="ECO:0007669"/>
    <property type="project" value="UniProtKB-KW"/>
</dbReference>
<dbReference type="STRING" id="1128400.I2FSM3"/>
<feature type="region of interest" description="Disordered" evidence="10">
    <location>
        <begin position="117"/>
        <end position="153"/>
    </location>
</feature>
<evidence type="ECO:0000313" key="13">
    <source>
        <dbReference type="Proteomes" id="UP000006174"/>
    </source>
</evidence>
<dbReference type="eggNOG" id="KOG1526">
    <property type="taxonomic scope" value="Eukaryota"/>
</dbReference>
<keyword evidence="13" id="KW-1185">Reference proteome</keyword>
<dbReference type="GO" id="GO:0006099">
    <property type="term" value="P:tricarboxylic acid cycle"/>
    <property type="evidence" value="ECO:0007669"/>
    <property type="project" value="UniProtKB-KW"/>
</dbReference>
<keyword evidence="6" id="KW-0460">Magnesium</keyword>
<keyword evidence="4" id="KW-0816">Tricarboxylic acid cycle</keyword>
<comment type="caution">
    <text evidence="12">The sequence shown here is derived from an EMBL/GenBank/DDBJ whole genome shotgun (WGS) entry which is preliminary data.</text>
</comment>
<dbReference type="Proteomes" id="UP000006174">
    <property type="component" value="Unassembled WGS sequence"/>
</dbReference>
<comment type="catalytic activity">
    <reaction evidence="9">
        <text>D-threo-isocitrate + NADP(+) = 2-oxoglutarate + CO2 + NADPH</text>
        <dbReference type="Rhea" id="RHEA:19629"/>
        <dbReference type="ChEBI" id="CHEBI:15562"/>
        <dbReference type="ChEBI" id="CHEBI:16526"/>
        <dbReference type="ChEBI" id="CHEBI:16810"/>
        <dbReference type="ChEBI" id="CHEBI:57783"/>
        <dbReference type="ChEBI" id="CHEBI:58349"/>
        <dbReference type="EC" id="1.1.1.42"/>
    </reaction>
</comment>
<proteinExistence type="inferred from homology"/>
<feature type="domain" description="Isopropylmalate dehydrogenase-like" evidence="11">
    <location>
        <begin position="26"/>
        <end position="105"/>
    </location>
</feature>
<comment type="similarity">
    <text evidence="3">Belongs to the isocitrate and isopropylmalate dehydrogenases family.</text>
</comment>
<feature type="compositionally biased region" description="Basic and acidic residues" evidence="10">
    <location>
        <begin position="117"/>
        <end position="131"/>
    </location>
</feature>
<dbReference type="InterPro" id="IPR004790">
    <property type="entry name" value="Isocitrate_DH_NADP"/>
</dbReference>
<organism evidence="12 13">
    <name type="scientific">Ustilago hordei</name>
    <name type="common">Barley covered smut fungus</name>
    <dbReference type="NCBI Taxonomy" id="120017"/>
    <lineage>
        <taxon>Eukaryota</taxon>
        <taxon>Fungi</taxon>
        <taxon>Dikarya</taxon>
        <taxon>Basidiomycota</taxon>
        <taxon>Ustilaginomycotina</taxon>
        <taxon>Ustilaginomycetes</taxon>
        <taxon>Ustilaginales</taxon>
        <taxon>Ustilaginaceae</taxon>
        <taxon>Ustilago</taxon>
    </lineage>
</organism>